<protein>
    <recommendedName>
        <fullName evidence="4">Secreted RxLR effector peptide protein</fullName>
    </recommendedName>
</protein>
<evidence type="ECO:0000313" key="3">
    <source>
        <dbReference type="Proteomes" id="UP001160483"/>
    </source>
</evidence>
<dbReference type="EMBL" id="CAKKTJ010000122">
    <property type="protein sequence ID" value="CAH0475272.1"/>
    <property type="molecule type" value="Genomic_DNA"/>
</dbReference>
<dbReference type="Proteomes" id="UP001160483">
    <property type="component" value="Unassembled WGS sequence"/>
</dbReference>
<proteinExistence type="predicted"/>
<sequence length="340" mass="38626">MTRVIVLLCLAFYSSAESIANSEPLVNVSYHTSKAQTYSMPNDLLLTQENSAEARAPDLASLVLDLEGSKVMLGSLGVGASHRGAVFNTDDIIAKDVLIRMQGRDNISTCQRWPHTVSSRNFEPHEKVDLVDLIGSVKYRTWESAVVYICKNKKDLARSSIVEVLTTEYGDQTLCDALKVKQAMNEHDEVARSLSDAQVHMWATTGKDPENVFMWLKGSGNGDFFKPILRRGWETFVKYRNRGENPYELVIEVLKKLHHRDGEDEVDQMLADILTNAVKDKVDVVTYRPFQNALLKTWRKADMTHDRVEHLLWLEDPISERVKREIVGMLLDYENTPKEA</sequence>
<dbReference type="AlphaFoldDB" id="A0AAU9KSX5"/>
<evidence type="ECO:0000313" key="2">
    <source>
        <dbReference type="EMBL" id="CAH0475272.1"/>
    </source>
</evidence>
<accession>A0AAU9KSX5</accession>
<feature type="chain" id="PRO_5043628022" description="Secreted RxLR effector peptide protein" evidence="1">
    <location>
        <begin position="17"/>
        <end position="340"/>
    </location>
</feature>
<name>A0AAU9KSX5_9STRA</name>
<gene>
    <name evidence="2" type="ORF">PBS003_LOCUS2096</name>
</gene>
<reference evidence="2" key="1">
    <citation type="submission" date="2021-11" db="EMBL/GenBank/DDBJ databases">
        <authorList>
            <person name="Islam A."/>
            <person name="Islam S."/>
            <person name="Flora M.S."/>
            <person name="Rahman M."/>
            <person name="Ziaur R.M."/>
            <person name="Epstein J.H."/>
            <person name="Hassan M."/>
            <person name="Klassen M."/>
            <person name="Woodard K."/>
            <person name="Webb A."/>
            <person name="Webby R.J."/>
            <person name="El Zowalaty M.E."/>
        </authorList>
    </citation>
    <scope>NUCLEOTIDE SEQUENCE</scope>
    <source>
        <strain evidence="2">Pbs3</strain>
    </source>
</reference>
<feature type="signal peptide" evidence="1">
    <location>
        <begin position="1"/>
        <end position="16"/>
    </location>
</feature>
<evidence type="ECO:0000256" key="1">
    <source>
        <dbReference type="SAM" id="SignalP"/>
    </source>
</evidence>
<keyword evidence="1" id="KW-0732">Signal</keyword>
<comment type="caution">
    <text evidence="2">The sequence shown here is derived from an EMBL/GenBank/DDBJ whole genome shotgun (WGS) entry which is preliminary data.</text>
</comment>
<organism evidence="2 3">
    <name type="scientific">Peronospora belbahrii</name>
    <dbReference type="NCBI Taxonomy" id="622444"/>
    <lineage>
        <taxon>Eukaryota</taxon>
        <taxon>Sar</taxon>
        <taxon>Stramenopiles</taxon>
        <taxon>Oomycota</taxon>
        <taxon>Peronosporomycetes</taxon>
        <taxon>Peronosporales</taxon>
        <taxon>Peronosporaceae</taxon>
        <taxon>Peronospora</taxon>
    </lineage>
</organism>
<evidence type="ECO:0008006" key="4">
    <source>
        <dbReference type="Google" id="ProtNLM"/>
    </source>
</evidence>